<name>A0A378JR72_9GAMM</name>
<feature type="transmembrane region" description="Helical" evidence="1">
    <location>
        <begin position="124"/>
        <end position="144"/>
    </location>
</feature>
<keyword evidence="4" id="KW-1185">Reference proteome</keyword>
<keyword evidence="1" id="KW-1133">Transmembrane helix</keyword>
<dbReference type="Proteomes" id="UP000255066">
    <property type="component" value="Unassembled WGS sequence"/>
</dbReference>
<evidence type="ECO:0000313" key="5">
    <source>
        <dbReference type="Proteomes" id="UP000255066"/>
    </source>
</evidence>
<dbReference type="AlphaFoldDB" id="A0A378JR72"/>
<reference evidence="2 4" key="1">
    <citation type="submission" date="2015-11" db="EMBL/GenBank/DDBJ databases">
        <title>Genomic analysis of 38 Legionella species identifies large and diverse effector repertoires.</title>
        <authorList>
            <person name="Burstein D."/>
            <person name="Amaro F."/>
            <person name="Zusman T."/>
            <person name="Lifshitz Z."/>
            <person name="Cohen O."/>
            <person name="Gilbert J.A."/>
            <person name="Pupko T."/>
            <person name="Shuman H.A."/>
            <person name="Segal G."/>
        </authorList>
    </citation>
    <scope>NUCLEOTIDE SEQUENCE [LARGE SCALE GENOMIC DNA]</scope>
    <source>
        <strain evidence="2 4">CDC#1407-AL-14</strain>
    </source>
</reference>
<evidence type="ECO:0000256" key="1">
    <source>
        <dbReference type="SAM" id="Phobius"/>
    </source>
</evidence>
<keyword evidence="1" id="KW-0812">Transmembrane</keyword>
<dbReference type="GO" id="GO:0009372">
    <property type="term" value="P:quorum sensing"/>
    <property type="evidence" value="ECO:0007669"/>
    <property type="project" value="InterPro"/>
</dbReference>
<sequence>MSEKMNHLIQNIARKHGVLLGEDDPILMLQTVNERLIEDSKKAHEEMLLNFKGEIEAISAQWQDDAKEKAEKILNAALSSSKEVMAKLIQQSTEQAVVAIQTIMNHTLTELKNIERRTRSYSRMALIAAGVVLFSLLFVAAFSYC</sequence>
<keyword evidence="1" id="KW-0472">Membrane</keyword>
<evidence type="ECO:0000313" key="2">
    <source>
        <dbReference type="EMBL" id="KTC71788.1"/>
    </source>
</evidence>
<dbReference type="NCBIfam" id="NF010470">
    <property type="entry name" value="PRK13895.1"/>
    <property type="match status" value="1"/>
</dbReference>
<dbReference type="Pfam" id="PF11657">
    <property type="entry name" value="Activator-TraM"/>
    <property type="match status" value="1"/>
</dbReference>
<proteinExistence type="predicted"/>
<dbReference type="InterPro" id="IPR028140">
    <property type="entry name" value="TraM"/>
</dbReference>
<dbReference type="OrthoDB" id="7478199at2"/>
<organism evidence="3 5">
    <name type="scientific">Legionella birminghamensis</name>
    <dbReference type="NCBI Taxonomy" id="28083"/>
    <lineage>
        <taxon>Bacteria</taxon>
        <taxon>Pseudomonadati</taxon>
        <taxon>Pseudomonadota</taxon>
        <taxon>Gammaproteobacteria</taxon>
        <taxon>Legionellales</taxon>
        <taxon>Legionellaceae</taxon>
        <taxon>Legionella</taxon>
    </lineage>
</organism>
<dbReference type="EMBL" id="UGNW01000002">
    <property type="protein sequence ID" value="STX60856.1"/>
    <property type="molecule type" value="Genomic_DNA"/>
</dbReference>
<evidence type="ECO:0000313" key="3">
    <source>
        <dbReference type="EMBL" id="STX60856.1"/>
    </source>
</evidence>
<dbReference type="RefSeq" id="WP_058523492.1">
    <property type="nucleotide sequence ID" value="NZ_CAAAHV010000033.1"/>
</dbReference>
<gene>
    <name evidence="3" type="primary">traM_3</name>
    <name evidence="2" type="ORF">Lbir_1424</name>
    <name evidence="3" type="ORF">NCTC12437_03147</name>
</gene>
<reference evidence="3 5" key="2">
    <citation type="submission" date="2018-06" db="EMBL/GenBank/DDBJ databases">
        <authorList>
            <consortium name="Pathogen Informatics"/>
            <person name="Doyle S."/>
        </authorList>
    </citation>
    <scope>NUCLEOTIDE SEQUENCE [LARGE SCALE GENOMIC DNA]</scope>
    <source>
        <strain evidence="3 5">NCTC12437</strain>
    </source>
</reference>
<dbReference type="STRING" id="28083.Lbir_1424"/>
<accession>A0A378JR72</accession>
<dbReference type="Proteomes" id="UP000054735">
    <property type="component" value="Unassembled WGS sequence"/>
</dbReference>
<dbReference type="EMBL" id="LNXT01000018">
    <property type="protein sequence ID" value="KTC71788.1"/>
    <property type="molecule type" value="Genomic_DNA"/>
</dbReference>
<evidence type="ECO:0000313" key="4">
    <source>
        <dbReference type="Proteomes" id="UP000054735"/>
    </source>
</evidence>
<protein>
    <submittedName>
        <fullName evidence="3">TraM protein</fullName>
    </submittedName>
</protein>